<dbReference type="PANTHER" id="PTHR34582:SF6">
    <property type="entry name" value="UPF0702 TRANSMEMBRANE PROTEIN YCAP"/>
    <property type="match status" value="1"/>
</dbReference>
<dbReference type="GO" id="GO:0005886">
    <property type="term" value="C:plasma membrane"/>
    <property type="evidence" value="ECO:0007669"/>
    <property type="project" value="UniProtKB-SubCell"/>
</dbReference>
<evidence type="ECO:0000313" key="10">
    <source>
        <dbReference type="Proteomes" id="UP000571017"/>
    </source>
</evidence>
<evidence type="ECO:0000256" key="2">
    <source>
        <dbReference type="ARBA" id="ARBA00006448"/>
    </source>
</evidence>
<evidence type="ECO:0000256" key="3">
    <source>
        <dbReference type="ARBA" id="ARBA00022475"/>
    </source>
</evidence>
<dbReference type="Proteomes" id="UP000571017">
    <property type="component" value="Unassembled WGS sequence"/>
</dbReference>
<evidence type="ECO:0000313" key="9">
    <source>
        <dbReference type="EMBL" id="MBA2175001.1"/>
    </source>
</evidence>
<comment type="caution">
    <text evidence="9">The sequence shown here is derived from an EMBL/GenBank/DDBJ whole genome shotgun (WGS) entry which is preliminary data.</text>
</comment>
<proteinExistence type="inferred from homology"/>
<organism evidence="9 10">
    <name type="scientific">Halobacillus locisalis</name>
    <dbReference type="NCBI Taxonomy" id="220753"/>
    <lineage>
        <taxon>Bacteria</taxon>
        <taxon>Bacillati</taxon>
        <taxon>Bacillota</taxon>
        <taxon>Bacilli</taxon>
        <taxon>Bacillales</taxon>
        <taxon>Bacillaceae</taxon>
        <taxon>Halobacillus</taxon>
    </lineage>
</organism>
<dbReference type="Gene3D" id="3.30.240.20">
    <property type="entry name" value="bsu07140 like domains"/>
    <property type="match status" value="2"/>
</dbReference>
<name>A0A838CSS2_9BACI</name>
<keyword evidence="5 7" id="KW-1133">Transmembrane helix</keyword>
<gene>
    <name evidence="9" type="ORF">H0266_08865</name>
</gene>
<evidence type="ECO:0000256" key="6">
    <source>
        <dbReference type="ARBA" id="ARBA00023136"/>
    </source>
</evidence>
<evidence type="ECO:0000256" key="4">
    <source>
        <dbReference type="ARBA" id="ARBA00022692"/>
    </source>
</evidence>
<protein>
    <submittedName>
        <fullName evidence="9">DUF421 domain-containing protein</fullName>
    </submittedName>
</protein>
<keyword evidence="6 7" id="KW-0472">Membrane</keyword>
<comment type="similarity">
    <text evidence="2">Belongs to the UPF0702 family.</text>
</comment>
<reference evidence="9 10" key="1">
    <citation type="journal article" date="2004" name="Extremophiles">
        <title>Halobacillus locisalis sp. nov., a halophilic bacterium isolated from a marine solar saltern of the Yellow Sea in Korea.</title>
        <authorList>
            <person name="Yoon J.H."/>
            <person name="Kang K.H."/>
            <person name="Oh T.K."/>
            <person name="Park Y.H."/>
        </authorList>
    </citation>
    <scope>NUCLEOTIDE SEQUENCE [LARGE SCALE GENOMIC DNA]</scope>
    <source>
        <strain evidence="9 10">KCTC 3788</strain>
    </source>
</reference>
<evidence type="ECO:0000256" key="7">
    <source>
        <dbReference type="SAM" id="Phobius"/>
    </source>
</evidence>
<dbReference type="PANTHER" id="PTHR34582">
    <property type="entry name" value="UPF0702 TRANSMEMBRANE PROTEIN YCAP"/>
    <property type="match status" value="1"/>
</dbReference>
<sequence>MGKRSVGELPVFDLLVLLVLGSVVGADIADPEIKHVHTVIAMIAIALLQRWIIRMKLKNRRIGKWLTFEPTIVIYNGRMIEKNISTIHYSIDNIIGMLREKGIFIIDDVELAIIEANGMMSVKKMASKEPVTRSDSGVVYRGRGYEVPLILDGKVEYDSLHRLHRDEAWLRQSLLQLGVDDDASVFYAAVTDAGELFVTVKDEIVSDIPPIYH</sequence>
<evidence type="ECO:0000256" key="5">
    <source>
        <dbReference type="ARBA" id="ARBA00022989"/>
    </source>
</evidence>
<feature type="domain" description="YetF C-terminal" evidence="8">
    <location>
        <begin position="58"/>
        <end position="190"/>
    </location>
</feature>
<comment type="subcellular location">
    <subcellularLocation>
        <location evidence="1">Cell membrane</location>
        <topology evidence="1">Multi-pass membrane protein</topology>
    </subcellularLocation>
</comment>
<dbReference type="AlphaFoldDB" id="A0A838CSS2"/>
<keyword evidence="3" id="KW-1003">Cell membrane</keyword>
<evidence type="ECO:0000259" key="8">
    <source>
        <dbReference type="Pfam" id="PF04239"/>
    </source>
</evidence>
<dbReference type="InterPro" id="IPR023090">
    <property type="entry name" value="UPF0702_alpha/beta_dom_sf"/>
</dbReference>
<dbReference type="Pfam" id="PF04239">
    <property type="entry name" value="DUF421"/>
    <property type="match status" value="1"/>
</dbReference>
<keyword evidence="10" id="KW-1185">Reference proteome</keyword>
<dbReference type="InterPro" id="IPR007353">
    <property type="entry name" value="DUF421"/>
</dbReference>
<dbReference type="EMBL" id="JACEFG010000002">
    <property type="protein sequence ID" value="MBA2175001.1"/>
    <property type="molecule type" value="Genomic_DNA"/>
</dbReference>
<feature type="transmembrane region" description="Helical" evidence="7">
    <location>
        <begin position="35"/>
        <end position="53"/>
    </location>
</feature>
<keyword evidence="4 7" id="KW-0812">Transmembrane</keyword>
<evidence type="ECO:0000256" key="1">
    <source>
        <dbReference type="ARBA" id="ARBA00004651"/>
    </source>
</evidence>
<accession>A0A838CSS2</accession>